<protein>
    <recommendedName>
        <fullName evidence="8">Trehalose import ATP-binding protein SugC</fullName>
    </recommendedName>
    <alternativeName>
        <fullName evidence="10">Nucleotide-binding domain of SugABC transporter</fullName>
    </alternativeName>
    <alternativeName>
        <fullName evidence="9">SugABC transporter ATPase SugC</fullName>
    </alternativeName>
</protein>
<reference evidence="13" key="2">
    <citation type="submission" date="2018-03" db="EMBL/GenBank/DDBJ databases">
        <authorList>
            <person name="Derbyshire K."/>
            <person name="Gray T.A."/>
            <person name="Champion M."/>
        </authorList>
    </citation>
    <scope>NUCLEOTIDE SEQUENCE [LARGE SCALE GENOMIC DNA]</scope>
    <source>
        <strain evidence="13">MKD8</strain>
    </source>
</reference>
<evidence type="ECO:0000313" key="12">
    <source>
        <dbReference type="EMBL" id="AWT54044.1"/>
    </source>
</evidence>
<dbReference type="PANTHER" id="PTHR43875:SF1">
    <property type="entry name" value="OSMOPROTECTIVE COMPOUNDS UPTAKE ATP-BINDING PROTEIN GGTA"/>
    <property type="match status" value="1"/>
</dbReference>
<evidence type="ECO:0000313" key="13">
    <source>
        <dbReference type="Proteomes" id="UP000011200"/>
    </source>
</evidence>
<dbReference type="Pfam" id="PF00005">
    <property type="entry name" value="ABC_tran"/>
    <property type="match status" value="1"/>
</dbReference>
<dbReference type="EMBL" id="CP027541">
    <property type="protein sequence ID" value="AWT54044.1"/>
    <property type="molecule type" value="Genomic_DNA"/>
</dbReference>
<dbReference type="InterPro" id="IPR017871">
    <property type="entry name" value="ABC_transporter-like_CS"/>
</dbReference>
<dbReference type="Gene3D" id="3.40.50.300">
    <property type="entry name" value="P-loop containing nucleotide triphosphate hydrolases"/>
    <property type="match status" value="1"/>
</dbReference>
<dbReference type="SUPFAM" id="SSF50331">
    <property type="entry name" value="MOP-like"/>
    <property type="match status" value="1"/>
</dbReference>
<dbReference type="FunFam" id="3.40.50.300:FF:000042">
    <property type="entry name" value="Maltose/maltodextrin ABC transporter, ATP-binding protein"/>
    <property type="match status" value="1"/>
</dbReference>
<evidence type="ECO:0000256" key="6">
    <source>
        <dbReference type="ARBA" id="ARBA00056091"/>
    </source>
</evidence>
<dbReference type="AlphaFoldDB" id="A0A2U9PQK3"/>
<keyword evidence="4" id="KW-0067">ATP-binding</keyword>
<dbReference type="SUPFAM" id="SSF52540">
    <property type="entry name" value="P-loop containing nucleoside triphosphate hydrolases"/>
    <property type="match status" value="1"/>
</dbReference>
<evidence type="ECO:0000256" key="9">
    <source>
        <dbReference type="ARBA" id="ARBA00080647"/>
    </source>
</evidence>
<dbReference type="PROSITE" id="PS50893">
    <property type="entry name" value="ABC_TRANSPORTER_2"/>
    <property type="match status" value="1"/>
</dbReference>
<keyword evidence="2" id="KW-0813">Transport</keyword>
<evidence type="ECO:0000259" key="11">
    <source>
        <dbReference type="PROSITE" id="PS50893"/>
    </source>
</evidence>
<dbReference type="InterPro" id="IPR008995">
    <property type="entry name" value="Mo/tungstate-bd_C_term_dom"/>
</dbReference>
<dbReference type="InterPro" id="IPR003439">
    <property type="entry name" value="ABC_transporter-like_ATP-bd"/>
</dbReference>
<name>A0A2U9PQK3_MYCSE</name>
<comment type="subcellular location">
    <subcellularLocation>
        <location evidence="1">Cell inner membrane</location>
        <topology evidence="1">Peripheral membrane protein</topology>
        <orientation evidence="1">Cytoplasmic side</orientation>
    </subcellularLocation>
</comment>
<proteinExistence type="predicted"/>
<dbReference type="GO" id="GO:0140359">
    <property type="term" value="F:ABC-type transporter activity"/>
    <property type="evidence" value="ECO:0007669"/>
    <property type="project" value="InterPro"/>
</dbReference>
<dbReference type="GO" id="GO:0016887">
    <property type="term" value="F:ATP hydrolysis activity"/>
    <property type="evidence" value="ECO:0007669"/>
    <property type="project" value="InterPro"/>
</dbReference>
<evidence type="ECO:0000256" key="3">
    <source>
        <dbReference type="ARBA" id="ARBA00022741"/>
    </source>
</evidence>
<dbReference type="Gene3D" id="2.40.50.100">
    <property type="match status" value="1"/>
</dbReference>
<evidence type="ECO:0000256" key="8">
    <source>
        <dbReference type="ARBA" id="ARBA00072105"/>
    </source>
</evidence>
<comment type="function">
    <text evidence="6">Part of the ABC transporter complex LpqY-SugA-SugB-SugC, which is highly specific for uptake of trehalose. Involved in the recycling of extracellular trehalose released from trehalose-containing molecules synthesized by M.tuberculosis. Trehalose uptake is essential for virulence. Responsible for energy coupling to the transport system.</text>
</comment>
<dbReference type="InterPro" id="IPR027417">
    <property type="entry name" value="P-loop_NTPase"/>
</dbReference>
<dbReference type="Gene3D" id="2.40.50.140">
    <property type="entry name" value="Nucleic acid-binding proteins"/>
    <property type="match status" value="1"/>
</dbReference>
<dbReference type="GeneID" id="93457882"/>
<evidence type="ECO:0000256" key="10">
    <source>
        <dbReference type="ARBA" id="ARBA00082626"/>
    </source>
</evidence>
<dbReference type="InterPro" id="IPR003593">
    <property type="entry name" value="AAA+_ATPase"/>
</dbReference>
<feature type="domain" description="ABC transporter" evidence="11">
    <location>
        <begin position="4"/>
        <end position="234"/>
    </location>
</feature>
<dbReference type="GO" id="GO:0055052">
    <property type="term" value="C:ATP-binding cassette (ABC) transporter complex, substrate-binding subunit-containing"/>
    <property type="evidence" value="ECO:0007669"/>
    <property type="project" value="TreeGrafter"/>
</dbReference>
<dbReference type="InterPro" id="IPR015855">
    <property type="entry name" value="ABC_transpr_MalK-like"/>
</dbReference>
<evidence type="ECO:0000256" key="5">
    <source>
        <dbReference type="ARBA" id="ARBA00050305"/>
    </source>
</evidence>
<dbReference type="CDD" id="cd03301">
    <property type="entry name" value="ABC_MalK_N"/>
    <property type="match status" value="1"/>
</dbReference>
<dbReference type="InterPro" id="IPR047641">
    <property type="entry name" value="ABC_transpr_MalK/UgpC-like"/>
</dbReference>
<dbReference type="Pfam" id="PF17912">
    <property type="entry name" value="OB_MalK"/>
    <property type="match status" value="1"/>
</dbReference>
<comment type="subunit">
    <text evidence="7">Monomer. Homodimerizes in the presence of ATP. The complex is composed of two ATP-binding proteins (SugC), two transmembrane proteins (SugA and SugB) and a solute-binding protein (LpqY).</text>
</comment>
<accession>A0A2U9PQK3</accession>
<dbReference type="GO" id="GO:0005524">
    <property type="term" value="F:ATP binding"/>
    <property type="evidence" value="ECO:0007669"/>
    <property type="project" value="UniProtKB-KW"/>
</dbReference>
<dbReference type="Proteomes" id="UP000011200">
    <property type="component" value="Chromosome"/>
</dbReference>
<dbReference type="InterPro" id="IPR012340">
    <property type="entry name" value="NA-bd_OB-fold"/>
</dbReference>
<evidence type="ECO:0000256" key="7">
    <source>
        <dbReference type="ARBA" id="ARBA00063658"/>
    </source>
</evidence>
<evidence type="ECO:0000256" key="2">
    <source>
        <dbReference type="ARBA" id="ARBA00022448"/>
    </source>
</evidence>
<dbReference type="PROSITE" id="PS00211">
    <property type="entry name" value="ABC_TRANSPORTER_1"/>
    <property type="match status" value="1"/>
</dbReference>
<reference evidence="12 13" key="1">
    <citation type="journal article" date="2013" name="Genome Announc.">
        <title>Draft genome sequence of MKD8, a conjugal recipient Mycobacterium smegmatis strain.</title>
        <authorList>
            <person name="Gray T.A."/>
            <person name="Palumbo M.J."/>
            <person name="Derbyshire K.M."/>
        </authorList>
    </citation>
    <scope>NUCLEOTIDE SEQUENCE [LARGE SCALE GENOMIC DNA]</scope>
    <source>
        <strain evidence="12 13">MKD8</strain>
    </source>
</reference>
<organism evidence="12 13">
    <name type="scientific">Mycolicibacterium smegmatis (strain MKD8)</name>
    <name type="common">Mycobacterium smegmatis</name>
    <dbReference type="NCBI Taxonomy" id="1214915"/>
    <lineage>
        <taxon>Bacteria</taxon>
        <taxon>Bacillati</taxon>
        <taxon>Actinomycetota</taxon>
        <taxon>Actinomycetes</taxon>
        <taxon>Mycobacteriales</taxon>
        <taxon>Mycobacteriaceae</taxon>
        <taxon>Mycolicibacterium</taxon>
    </lineage>
</organism>
<evidence type="ECO:0000256" key="1">
    <source>
        <dbReference type="ARBA" id="ARBA00004515"/>
    </source>
</evidence>
<sequence length="355" mass="38109">MASVTFSKVEKSYGAVTVVKDLDLELADGSLTVLVGPSGCGKTTSLRMLAGLEPVTSGTIHIGDRDVTRLEPRDRDIAMVFQNYALYPHLTVRENIAFPLRATKTPRAEALKRADDIAASLGLGALVSRKPKDLSGGQQQRVAIGRAIIREPAVFLFDEPLSNLDAKLRVETRTELLRLQRRLGITSLYVTHDQEEAMTLSDRIVVMRDGQIAQAGPPEEVYRRPADTFVATFVGSPKMNLVDGAVSGGELRTESGLRIRVGGPDAAAVTVGVRPDDLTLRPVQTTATTASAAPTVELVELLGPRAIVTVRSGELRLTSVVDAPSLSEIPTGTAVELSARDVHRFDIATGTRLPD</sequence>
<evidence type="ECO:0000256" key="4">
    <source>
        <dbReference type="ARBA" id="ARBA00022840"/>
    </source>
</evidence>
<gene>
    <name evidence="12" type="ORF">D806_030700</name>
</gene>
<dbReference type="SMART" id="SM00382">
    <property type="entry name" value="AAA"/>
    <property type="match status" value="1"/>
</dbReference>
<dbReference type="PANTHER" id="PTHR43875">
    <property type="entry name" value="MALTODEXTRIN IMPORT ATP-BINDING PROTEIN MSMX"/>
    <property type="match status" value="1"/>
</dbReference>
<dbReference type="RefSeq" id="WP_003894495.1">
    <property type="nucleotide sequence ID" value="NZ_CP027541.1"/>
</dbReference>
<keyword evidence="3" id="KW-0547">Nucleotide-binding</keyword>
<comment type="catalytic activity">
    <reaction evidence="5">
        <text>alpha,alpha-trehalose(out) + ATP + H2O = alpha,alpha-trehalose(in) + ADP + phosphate + H(+)</text>
        <dbReference type="Rhea" id="RHEA:75203"/>
        <dbReference type="ChEBI" id="CHEBI:15377"/>
        <dbReference type="ChEBI" id="CHEBI:15378"/>
        <dbReference type="ChEBI" id="CHEBI:16551"/>
        <dbReference type="ChEBI" id="CHEBI:30616"/>
        <dbReference type="ChEBI" id="CHEBI:43474"/>
        <dbReference type="ChEBI" id="CHEBI:456216"/>
    </reaction>
</comment>
<dbReference type="InterPro" id="IPR040582">
    <property type="entry name" value="OB_MalK-like"/>
</dbReference>
<dbReference type="GO" id="GO:0008643">
    <property type="term" value="P:carbohydrate transport"/>
    <property type="evidence" value="ECO:0007669"/>
    <property type="project" value="InterPro"/>
</dbReference>